<feature type="region of interest" description="Disordered" evidence="1">
    <location>
        <begin position="303"/>
        <end position="328"/>
    </location>
</feature>
<feature type="compositionally biased region" description="Pro residues" evidence="1">
    <location>
        <begin position="305"/>
        <end position="314"/>
    </location>
</feature>
<gene>
    <name evidence="3" type="ORF">GCM10007100_02220</name>
</gene>
<evidence type="ECO:0000313" key="3">
    <source>
        <dbReference type="EMBL" id="GHC41128.1"/>
    </source>
</evidence>
<feature type="transmembrane region" description="Helical" evidence="2">
    <location>
        <begin position="71"/>
        <end position="92"/>
    </location>
</feature>
<keyword evidence="4" id="KW-1185">Reference proteome</keyword>
<feature type="transmembrane region" description="Helical" evidence="2">
    <location>
        <begin position="152"/>
        <end position="171"/>
    </location>
</feature>
<protein>
    <submittedName>
        <fullName evidence="3">Uncharacterized protein</fullName>
    </submittedName>
</protein>
<comment type="caution">
    <text evidence="3">The sequence shown here is derived from an EMBL/GenBank/DDBJ whole genome shotgun (WGS) entry which is preliminary data.</text>
</comment>
<reference evidence="3" key="1">
    <citation type="journal article" date="2014" name="Int. J. Syst. Evol. Microbiol.">
        <title>Complete genome sequence of Corynebacterium casei LMG S-19264T (=DSM 44701T), isolated from a smear-ripened cheese.</title>
        <authorList>
            <consortium name="US DOE Joint Genome Institute (JGI-PGF)"/>
            <person name="Walter F."/>
            <person name="Albersmeier A."/>
            <person name="Kalinowski J."/>
            <person name="Ruckert C."/>
        </authorList>
    </citation>
    <scope>NUCLEOTIDE SEQUENCE</scope>
    <source>
        <strain evidence="3">KCTC 12988</strain>
    </source>
</reference>
<evidence type="ECO:0000313" key="4">
    <source>
        <dbReference type="Proteomes" id="UP000644507"/>
    </source>
</evidence>
<feature type="transmembrane region" description="Helical" evidence="2">
    <location>
        <begin position="210"/>
        <end position="229"/>
    </location>
</feature>
<accession>A0A918TGY2</accession>
<keyword evidence="2" id="KW-1133">Transmembrane helix</keyword>
<evidence type="ECO:0000256" key="1">
    <source>
        <dbReference type="SAM" id="MobiDB-lite"/>
    </source>
</evidence>
<evidence type="ECO:0000256" key="2">
    <source>
        <dbReference type="SAM" id="Phobius"/>
    </source>
</evidence>
<dbReference type="EMBL" id="BMXI01000001">
    <property type="protein sequence ID" value="GHC41128.1"/>
    <property type="molecule type" value="Genomic_DNA"/>
</dbReference>
<sequence>MPERLGPMMTKELRQGLRRGLFLYPFIGIQVFAIAAMAVEFQMNIDDIEKSTEFGGPLNFLMFFPGEMFSGPFWVVVGLICLVMMPLGGLMLMGQELEEGNHELLLMTPLSRWKVVRGKFLTLWGICLLTFSSLLPYAIVRYFIGGIDVGRNISLALTVVLGSGMIASGAIGASSFKGMIARIGVLGLFLGSMALSMMACLMSAGARTGGAGVFFHLNAYGIFFCYTVLGLAMARSRIRLVVHHYEVKPSWMIIGLLFFTPFVIGMAAAVTTGYAGFVGAIGMGFVAWYADVTPKAPSWVNAPVPNVPQPPQLPSVPEEGTGLSSDPE</sequence>
<dbReference type="Proteomes" id="UP000644507">
    <property type="component" value="Unassembled WGS sequence"/>
</dbReference>
<organism evidence="3 4">
    <name type="scientific">Roseibacillus persicicus</name>
    <dbReference type="NCBI Taxonomy" id="454148"/>
    <lineage>
        <taxon>Bacteria</taxon>
        <taxon>Pseudomonadati</taxon>
        <taxon>Verrucomicrobiota</taxon>
        <taxon>Verrucomicrobiia</taxon>
        <taxon>Verrucomicrobiales</taxon>
        <taxon>Verrucomicrobiaceae</taxon>
        <taxon>Roseibacillus</taxon>
    </lineage>
</organism>
<feature type="transmembrane region" description="Helical" evidence="2">
    <location>
        <begin position="183"/>
        <end position="204"/>
    </location>
</feature>
<keyword evidence="2" id="KW-0472">Membrane</keyword>
<keyword evidence="2" id="KW-0812">Transmembrane</keyword>
<proteinExistence type="predicted"/>
<reference evidence="3" key="2">
    <citation type="submission" date="2020-09" db="EMBL/GenBank/DDBJ databases">
        <authorList>
            <person name="Sun Q."/>
            <person name="Kim S."/>
        </authorList>
    </citation>
    <scope>NUCLEOTIDE SEQUENCE</scope>
    <source>
        <strain evidence="3">KCTC 12988</strain>
    </source>
</reference>
<name>A0A918TGY2_9BACT</name>
<dbReference type="AlphaFoldDB" id="A0A918TGY2"/>
<feature type="transmembrane region" description="Helical" evidence="2">
    <location>
        <begin position="250"/>
        <end position="268"/>
    </location>
</feature>
<feature type="transmembrane region" description="Helical" evidence="2">
    <location>
        <begin position="120"/>
        <end position="140"/>
    </location>
</feature>
<feature type="transmembrane region" description="Helical" evidence="2">
    <location>
        <begin position="21"/>
        <end position="39"/>
    </location>
</feature>